<proteinExistence type="predicted"/>
<reference evidence="3" key="2">
    <citation type="submission" date="2020-10" db="UniProtKB">
        <authorList>
            <consortium name="WormBaseParasite"/>
        </authorList>
    </citation>
    <scope>IDENTIFICATION</scope>
</reference>
<evidence type="ECO:0000256" key="1">
    <source>
        <dbReference type="SAM" id="MobiDB-lite"/>
    </source>
</evidence>
<name>A0A7E4ZXB3_PANRE</name>
<accession>A0A7E4ZXB3</accession>
<evidence type="ECO:0000313" key="2">
    <source>
        <dbReference type="Proteomes" id="UP000492821"/>
    </source>
</evidence>
<sequence length="82" mass="8762">MRCDDIKTGGEAPLWLALGGRKEGKALVPAPDTVPSPKKGTKTNSKMKTVPLAAKLPHCMVPLTSGNNAIYIIAWAMDLVYL</sequence>
<feature type="region of interest" description="Disordered" evidence="1">
    <location>
        <begin position="27"/>
        <end position="46"/>
    </location>
</feature>
<organism evidence="2 3">
    <name type="scientific">Panagrellus redivivus</name>
    <name type="common">Microworm</name>
    <dbReference type="NCBI Taxonomy" id="6233"/>
    <lineage>
        <taxon>Eukaryota</taxon>
        <taxon>Metazoa</taxon>
        <taxon>Ecdysozoa</taxon>
        <taxon>Nematoda</taxon>
        <taxon>Chromadorea</taxon>
        <taxon>Rhabditida</taxon>
        <taxon>Tylenchina</taxon>
        <taxon>Panagrolaimomorpha</taxon>
        <taxon>Panagrolaimoidea</taxon>
        <taxon>Panagrolaimidae</taxon>
        <taxon>Panagrellus</taxon>
    </lineage>
</organism>
<evidence type="ECO:0000313" key="3">
    <source>
        <dbReference type="WBParaSite" id="Pan_g23248.t1"/>
    </source>
</evidence>
<dbReference type="AlphaFoldDB" id="A0A7E4ZXB3"/>
<reference evidence="2" key="1">
    <citation type="journal article" date="2013" name="Genetics">
        <title>The draft genome and transcriptome of Panagrellus redivivus are shaped by the harsh demands of a free-living lifestyle.</title>
        <authorList>
            <person name="Srinivasan J."/>
            <person name="Dillman A.R."/>
            <person name="Macchietto M.G."/>
            <person name="Heikkinen L."/>
            <person name="Lakso M."/>
            <person name="Fracchia K.M."/>
            <person name="Antoshechkin I."/>
            <person name="Mortazavi A."/>
            <person name="Wong G."/>
            <person name="Sternberg P.W."/>
        </authorList>
    </citation>
    <scope>NUCLEOTIDE SEQUENCE [LARGE SCALE GENOMIC DNA]</scope>
    <source>
        <strain evidence="2">MT8872</strain>
    </source>
</reference>
<dbReference type="Proteomes" id="UP000492821">
    <property type="component" value="Unassembled WGS sequence"/>
</dbReference>
<keyword evidence="2" id="KW-1185">Reference proteome</keyword>
<protein>
    <submittedName>
        <fullName evidence="3">Uncharacterized protein</fullName>
    </submittedName>
</protein>
<dbReference type="WBParaSite" id="Pan_g23248.t1">
    <property type="protein sequence ID" value="Pan_g23248.t1"/>
    <property type="gene ID" value="Pan_g23248"/>
</dbReference>